<reference evidence="2 3" key="2">
    <citation type="journal article" date="2015" name="Eukaryot. Cell">
        <title>Asexual propagation of a virulent clone complex in a human and feline outbreak of sporotrichosis.</title>
        <authorList>
            <person name="Teixeira Mde M."/>
            <person name="Rodrigues A.M."/>
            <person name="Tsui C.K."/>
            <person name="de Almeida L.G."/>
            <person name="Van Diepeningen A.D."/>
            <person name="van den Ende B.G."/>
            <person name="Fernandes G.F."/>
            <person name="Kano R."/>
            <person name="Hamelin R.C."/>
            <person name="Lopes-Bezerra L.M."/>
            <person name="Vasconcelos A.T."/>
            <person name="de Hoog S."/>
            <person name="de Camargo Z.P."/>
            <person name="Felipe M.S."/>
        </authorList>
    </citation>
    <scope>NUCLEOTIDE SEQUENCE [LARGE SCALE GENOMIC DNA]</scope>
    <source>
        <strain evidence="2 3">1099-18</strain>
    </source>
</reference>
<dbReference type="EMBL" id="AXCR01000011">
    <property type="protein sequence ID" value="KJR81281.1"/>
    <property type="molecule type" value="Genomic_DNA"/>
</dbReference>
<proteinExistence type="predicted"/>
<reference evidence="2 3" key="1">
    <citation type="journal article" date="2014" name="BMC Genomics">
        <title>Comparative genomics of the major fungal agents of human and animal Sporotrichosis: Sporothrix schenckii and Sporothrix brasiliensis.</title>
        <authorList>
            <person name="Teixeira M.M."/>
            <person name="de Almeida L.G."/>
            <person name="Kubitschek-Barreira P."/>
            <person name="Alves F.L."/>
            <person name="Kioshima E.S."/>
            <person name="Abadio A.K."/>
            <person name="Fernandes L."/>
            <person name="Derengowski L.S."/>
            <person name="Ferreira K.S."/>
            <person name="Souza R.C."/>
            <person name="Ruiz J.C."/>
            <person name="de Andrade N.C."/>
            <person name="Paes H.C."/>
            <person name="Nicola A.M."/>
            <person name="Albuquerque P."/>
            <person name="Gerber A.L."/>
            <person name="Martins V.P."/>
            <person name="Peconick L.D."/>
            <person name="Neto A.V."/>
            <person name="Chaucanez C.B."/>
            <person name="Silva P.A."/>
            <person name="Cunha O.L."/>
            <person name="de Oliveira F.F."/>
            <person name="dos Santos T.C."/>
            <person name="Barros A.L."/>
            <person name="Soares M.A."/>
            <person name="de Oliveira L.M."/>
            <person name="Marini M.M."/>
            <person name="Villalobos-Duno H."/>
            <person name="Cunha M.M."/>
            <person name="de Hoog S."/>
            <person name="da Silveira J.F."/>
            <person name="Henrissat B."/>
            <person name="Nino-Vega G.A."/>
            <person name="Cisalpino P.S."/>
            <person name="Mora-Montes H.M."/>
            <person name="Almeida S.R."/>
            <person name="Stajich J.E."/>
            <person name="Lopes-Bezerra L.M."/>
            <person name="Vasconcelos A.T."/>
            <person name="Felipe M.S."/>
        </authorList>
    </citation>
    <scope>NUCLEOTIDE SEQUENCE [LARGE SCALE GENOMIC DNA]</scope>
    <source>
        <strain evidence="2 3">1099-18</strain>
    </source>
</reference>
<evidence type="ECO:0000313" key="2">
    <source>
        <dbReference type="EMBL" id="KJR81281.1"/>
    </source>
</evidence>
<name>A0A0F2LZF7_SPOSC</name>
<sequence>MSSNYPTEQDEHEEGEQGVQGGGVWVDWIEDGKWEQEKHGENQPNKIKNGKVPEQKIGKQRSLTEQIFSNAAFSLRQIPERGTFEFFR</sequence>
<protein>
    <submittedName>
        <fullName evidence="2">Uncharacterized protein</fullName>
    </submittedName>
</protein>
<evidence type="ECO:0000256" key="1">
    <source>
        <dbReference type="SAM" id="MobiDB-lite"/>
    </source>
</evidence>
<accession>A0A0F2LZF7</accession>
<comment type="caution">
    <text evidence="2">The sequence shown here is derived from an EMBL/GenBank/DDBJ whole genome shotgun (WGS) entry which is preliminary data.</text>
</comment>
<feature type="region of interest" description="Disordered" evidence="1">
    <location>
        <begin position="1"/>
        <end position="23"/>
    </location>
</feature>
<dbReference type="VEuPathDB" id="FungiDB:SPSK_01325"/>
<dbReference type="Proteomes" id="UP000033710">
    <property type="component" value="Unassembled WGS sequence"/>
</dbReference>
<dbReference type="GeneID" id="27663531"/>
<organism evidence="2 3">
    <name type="scientific">Sporothrix schenckii 1099-18</name>
    <dbReference type="NCBI Taxonomy" id="1397361"/>
    <lineage>
        <taxon>Eukaryota</taxon>
        <taxon>Fungi</taxon>
        <taxon>Dikarya</taxon>
        <taxon>Ascomycota</taxon>
        <taxon>Pezizomycotina</taxon>
        <taxon>Sordariomycetes</taxon>
        <taxon>Sordariomycetidae</taxon>
        <taxon>Ophiostomatales</taxon>
        <taxon>Ophiostomataceae</taxon>
        <taxon>Sporothrix</taxon>
    </lineage>
</organism>
<dbReference type="RefSeq" id="XP_016583957.1">
    <property type="nucleotide sequence ID" value="XM_016728254.1"/>
</dbReference>
<dbReference type="KEGG" id="ssck:SPSK_01325"/>
<gene>
    <name evidence="2" type="ORF">SPSK_01325</name>
</gene>
<dbReference type="AlphaFoldDB" id="A0A0F2LZF7"/>
<evidence type="ECO:0000313" key="3">
    <source>
        <dbReference type="Proteomes" id="UP000033710"/>
    </source>
</evidence>